<reference evidence="3" key="1">
    <citation type="journal article" date="2021" name="Science">
        <title>Hunting the eagle killer: A cyanobacterial neurotoxin causes vacuolar myelinopathy.</title>
        <authorList>
            <person name="Breinlinger S."/>
            <person name="Phillips T.J."/>
            <person name="Haram B.N."/>
            <person name="Mares J."/>
            <person name="Martinez Yerena J.A."/>
            <person name="Hrouzek P."/>
            <person name="Sobotka R."/>
            <person name="Henderson W.M."/>
            <person name="Schmieder P."/>
            <person name="Williams S.M."/>
            <person name="Lauderdale J.D."/>
            <person name="Wilde H.D."/>
            <person name="Gerrin W."/>
            <person name="Kust A."/>
            <person name="Washington J.W."/>
            <person name="Wagner C."/>
            <person name="Geier B."/>
            <person name="Liebeke M."/>
            <person name="Enke H."/>
            <person name="Niedermeyer T.H.J."/>
            <person name="Wilde S.B."/>
        </authorList>
    </citation>
    <scope>NUCLEOTIDE SEQUENCE [LARGE SCALE GENOMIC DNA]</scope>
    <source>
        <strain evidence="3">Thurmond2011</strain>
    </source>
</reference>
<comment type="caution">
    <text evidence="2">The sequence shown here is derived from an EMBL/GenBank/DDBJ whole genome shotgun (WGS) entry which is preliminary data.</text>
</comment>
<dbReference type="InterPro" id="IPR022516">
    <property type="entry name" value="CHP03798_Ocin"/>
</dbReference>
<dbReference type="Proteomes" id="UP000667802">
    <property type="component" value="Unassembled WGS sequence"/>
</dbReference>
<sequence length="93" mass="10925">MSVKSAKSLYLRLVTDIDFLMLISQISSKEECKRILQELGYDFTWEEWEIATTKLQIANSEDDELTEEQLRWVSGGITRRSGTIFKFIEDLMR</sequence>
<dbReference type="Pfam" id="PF07862">
    <property type="entry name" value="Nif11"/>
    <property type="match status" value="1"/>
</dbReference>
<keyword evidence="3" id="KW-1185">Reference proteome</keyword>
<proteinExistence type="predicted"/>
<dbReference type="InterPro" id="IPR012903">
    <property type="entry name" value="Nif11"/>
</dbReference>
<protein>
    <submittedName>
        <fullName evidence="2">Nif11-like leader peptide family RiPP</fullName>
    </submittedName>
</protein>
<evidence type="ECO:0000313" key="2">
    <source>
        <dbReference type="EMBL" id="MDR9897041.1"/>
    </source>
</evidence>
<evidence type="ECO:0000313" key="3">
    <source>
        <dbReference type="Proteomes" id="UP000667802"/>
    </source>
</evidence>
<dbReference type="EMBL" id="JAALHA020000010">
    <property type="protein sequence ID" value="MDR9897041.1"/>
    <property type="molecule type" value="Genomic_DNA"/>
</dbReference>
<accession>A0AAP5I8W8</accession>
<dbReference type="NCBIfam" id="TIGR03798">
    <property type="entry name" value="leader_Nif11"/>
    <property type="match status" value="1"/>
</dbReference>
<gene>
    <name evidence="2" type="ORF">G7B40_021075</name>
</gene>
<feature type="domain" description="Nif11" evidence="1">
    <location>
        <begin position="1"/>
        <end position="48"/>
    </location>
</feature>
<dbReference type="AlphaFoldDB" id="A0AAP5I8W8"/>
<organism evidence="2 3">
    <name type="scientific">Aetokthonos hydrillicola Thurmond2011</name>
    <dbReference type="NCBI Taxonomy" id="2712845"/>
    <lineage>
        <taxon>Bacteria</taxon>
        <taxon>Bacillati</taxon>
        <taxon>Cyanobacteriota</taxon>
        <taxon>Cyanophyceae</taxon>
        <taxon>Nostocales</taxon>
        <taxon>Hapalosiphonaceae</taxon>
        <taxon>Aetokthonos</taxon>
    </lineage>
</organism>
<name>A0AAP5I8W8_9CYAN</name>
<evidence type="ECO:0000259" key="1">
    <source>
        <dbReference type="Pfam" id="PF07862"/>
    </source>
</evidence>